<dbReference type="Gramene" id="TuG1812G0300003832.01.T02">
    <property type="protein sequence ID" value="TuG1812G0300003832.01.T02"/>
    <property type="gene ID" value="TuG1812G0300003832.01"/>
</dbReference>
<protein>
    <submittedName>
        <fullName evidence="1">Uncharacterized protein</fullName>
    </submittedName>
</protein>
<dbReference type="Gramene" id="TuG1812G0300003832.01.T01">
    <property type="protein sequence ID" value="TuG1812G0300003832.01.T01"/>
    <property type="gene ID" value="TuG1812G0300003832.01"/>
</dbReference>
<reference evidence="1" key="2">
    <citation type="submission" date="2018-03" db="EMBL/GenBank/DDBJ databases">
        <title>The Triticum urartu genome reveals the dynamic nature of wheat genome evolution.</title>
        <authorList>
            <person name="Ling H."/>
            <person name="Ma B."/>
            <person name="Shi X."/>
            <person name="Liu H."/>
            <person name="Dong L."/>
            <person name="Sun H."/>
            <person name="Cao Y."/>
            <person name="Gao Q."/>
            <person name="Zheng S."/>
            <person name="Li Y."/>
            <person name="Yu Y."/>
            <person name="Du H."/>
            <person name="Qi M."/>
            <person name="Li Y."/>
            <person name="Yu H."/>
            <person name="Cui Y."/>
            <person name="Wang N."/>
            <person name="Chen C."/>
            <person name="Wu H."/>
            <person name="Zhao Y."/>
            <person name="Zhang J."/>
            <person name="Li Y."/>
            <person name="Zhou W."/>
            <person name="Zhang B."/>
            <person name="Hu W."/>
            <person name="Eijk M."/>
            <person name="Tang J."/>
            <person name="Witsenboer H."/>
            <person name="Zhao S."/>
            <person name="Li Z."/>
            <person name="Zhang A."/>
            <person name="Wang D."/>
            <person name="Liang C."/>
        </authorList>
    </citation>
    <scope>NUCLEOTIDE SEQUENCE [LARGE SCALE GENOMIC DNA]</scope>
    <source>
        <strain evidence="1">cv. G1812</strain>
    </source>
</reference>
<dbReference type="Proteomes" id="UP000015106">
    <property type="component" value="Chromosome 3"/>
</dbReference>
<organism evidence="1 2">
    <name type="scientific">Triticum urartu</name>
    <name type="common">Red wild einkorn</name>
    <name type="synonym">Crithodium urartu</name>
    <dbReference type="NCBI Taxonomy" id="4572"/>
    <lineage>
        <taxon>Eukaryota</taxon>
        <taxon>Viridiplantae</taxon>
        <taxon>Streptophyta</taxon>
        <taxon>Embryophyta</taxon>
        <taxon>Tracheophyta</taxon>
        <taxon>Spermatophyta</taxon>
        <taxon>Magnoliopsida</taxon>
        <taxon>Liliopsida</taxon>
        <taxon>Poales</taxon>
        <taxon>Poaceae</taxon>
        <taxon>BOP clade</taxon>
        <taxon>Pooideae</taxon>
        <taxon>Triticodae</taxon>
        <taxon>Triticeae</taxon>
        <taxon>Triticinae</taxon>
        <taxon>Triticum</taxon>
    </lineage>
</organism>
<sequence length="75" mass="8630">MIAPNLVSRDNKYRQPAGYQVEANRRVQVQTLWYVAVHQNPPCHIVAIRRVDNKNTSDNLCSYMFCQCKLDCTGS</sequence>
<accession>A0A8R7PUQ2</accession>
<evidence type="ECO:0000313" key="2">
    <source>
        <dbReference type="Proteomes" id="UP000015106"/>
    </source>
</evidence>
<dbReference type="EnsemblPlants" id="TuG1812G0300003832.01.T01">
    <property type="protein sequence ID" value="TuG1812G0300003832.01.T01"/>
    <property type="gene ID" value="TuG1812G0300003832.01"/>
</dbReference>
<name>A0A8R7PUQ2_TRIUA</name>
<reference evidence="1" key="3">
    <citation type="submission" date="2022-06" db="UniProtKB">
        <authorList>
            <consortium name="EnsemblPlants"/>
        </authorList>
    </citation>
    <scope>IDENTIFICATION</scope>
</reference>
<evidence type="ECO:0000313" key="1">
    <source>
        <dbReference type="EnsemblPlants" id="TuG1812G0300003832.01.T02"/>
    </source>
</evidence>
<dbReference type="EnsemblPlants" id="TuG1812G0300003832.01.T02">
    <property type="protein sequence ID" value="TuG1812G0300003832.01.T02"/>
    <property type="gene ID" value="TuG1812G0300003832.01"/>
</dbReference>
<dbReference type="AlphaFoldDB" id="A0A8R7PUQ2"/>
<proteinExistence type="predicted"/>
<reference evidence="2" key="1">
    <citation type="journal article" date="2013" name="Nature">
        <title>Draft genome of the wheat A-genome progenitor Triticum urartu.</title>
        <authorList>
            <person name="Ling H.Q."/>
            <person name="Zhao S."/>
            <person name="Liu D."/>
            <person name="Wang J."/>
            <person name="Sun H."/>
            <person name="Zhang C."/>
            <person name="Fan H."/>
            <person name="Li D."/>
            <person name="Dong L."/>
            <person name="Tao Y."/>
            <person name="Gao C."/>
            <person name="Wu H."/>
            <person name="Li Y."/>
            <person name="Cui Y."/>
            <person name="Guo X."/>
            <person name="Zheng S."/>
            <person name="Wang B."/>
            <person name="Yu K."/>
            <person name="Liang Q."/>
            <person name="Yang W."/>
            <person name="Lou X."/>
            <person name="Chen J."/>
            <person name="Feng M."/>
            <person name="Jian J."/>
            <person name="Zhang X."/>
            <person name="Luo G."/>
            <person name="Jiang Y."/>
            <person name="Liu J."/>
            <person name="Wang Z."/>
            <person name="Sha Y."/>
            <person name="Zhang B."/>
            <person name="Wu H."/>
            <person name="Tang D."/>
            <person name="Shen Q."/>
            <person name="Xue P."/>
            <person name="Zou S."/>
            <person name="Wang X."/>
            <person name="Liu X."/>
            <person name="Wang F."/>
            <person name="Yang Y."/>
            <person name="An X."/>
            <person name="Dong Z."/>
            <person name="Zhang K."/>
            <person name="Zhang X."/>
            <person name="Luo M.C."/>
            <person name="Dvorak J."/>
            <person name="Tong Y."/>
            <person name="Wang J."/>
            <person name="Yang H."/>
            <person name="Li Z."/>
            <person name="Wang D."/>
            <person name="Zhang A."/>
            <person name="Wang J."/>
        </authorList>
    </citation>
    <scope>NUCLEOTIDE SEQUENCE</scope>
    <source>
        <strain evidence="2">cv. G1812</strain>
    </source>
</reference>
<keyword evidence="2" id="KW-1185">Reference proteome</keyword>